<dbReference type="AlphaFoldDB" id="A0A561VJ36"/>
<dbReference type="OrthoDB" id="5190841at2"/>
<accession>A0A561VJ36</accession>
<proteinExistence type="predicted"/>
<gene>
    <name evidence="1" type="ORF">FHX34_106340</name>
</gene>
<organism evidence="1 2">
    <name type="scientific">Actinoplanes teichomyceticus</name>
    <dbReference type="NCBI Taxonomy" id="1867"/>
    <lineage>
        <taxon>Bacteria</taxon>
        <taxon>Bacillati</taxon>
        <taxon>Actinomycetota</taxon>
        <taxon>Actinomycetes</taxon>
        <taxon>Micromonosporales</taxon>
        <taxon>Micromonosporaceae</taxon>
        <taxon>Actinoplanes</taxon>
    </lineage>
</organism>
<name>A0A561VJ36_ACTTI</name>
<evidence type="ECO:0000313" key="2">
    <source>
        <dbReference type="Proteomes" id="UP000320239"/>
    </source>
</evidence>
<comment type="caution">
    <text evidence="1">The sequence shown here is derived from an EMBL/GenBank/DDBJ whole genome shotgun (WGS) entry which is preliminary data.</text>
</comment>
<evidence type="ECO:0000313" key="1">
    <source>
        <dbReference type="EMBL" id="TWG11610.1"/>
    </source>
</evidence>
<reference evidence="1 2" key="1">
    <citation type="submission" date="2019-06" db="EMBL/GenBank/DDBJ databases">
        <title>Sequencing the genomes of 1000 actinobacteria strains.</title>
        <authorList>
            <person name="Klenk H.-P."/>
        </authorList>
    </citation>
    <scope>NUCLEOTIDE SEQUENCE [LARGE SCALE GENOMIC DNA]</scope>
    <source>
        <strain evidence="1 2">DSM 43866</strain>
    </source>
</reference>
<keyword evidence="2" id="KW-1185">Reference proteome</keyword>
<sequence length="77" mass="8502">MSSADQGPREAHPVYRAWHGHIAGLAGRQRPDLDADMLAHVLLATLHSEPILDTLARGESERLDRTLRDLVTALIPE</sequence>
<dbReference type="EMBL" id="VIWY01000006">
    <property type="protein sequence ID" value="TWG11610.1"/>
    <property type="molecule type" value="Genomic_DNA"/>
</dbReference>
<protein>
    <recommendedName>
        <fullName evidence="3">TetR family transcriptional regulator</fullName>
    </recommendedName>
</protein>
<evidence type="ECO:0008006" key="3">
    <source>
        <dbReference type="Google" id="ProtNLM"/>
    </source>
</evidence>
<dbReference type="RefSeq" id="WP_122978038.1">
    <property type="nucleotide sequence ID" value="NZ_BOMX01000143.1"/>
</dbReference>
<dbReference type="Proteomes" id="UP000320239">
    <property type="component" value="Unassembled WGS sequence"/>
</dbReference>